<keyword evidence="2" id="KW-1185">Reference proteome</keyword>
<name>A0A0F0CRB9_9BACT</name>
<evidence type="ECO:0000313" key="1">
    <source>
        <dbReference type="EMBL" id="KJJ85863.1"/>
    </source>
</evidence>
<reference evidence="1 2" key="1">
    <citation type="submission" date="2015-02" db="EMBL/GenBank/DDBJ databases">
        <title>Single-cell genomics of uncultivated deep-branching MTB reveals a conserved set of magnetosome genes.</title>
        <authorList>
            <person name="Kolinko S."/>
            <person name="Richter M."/>
            <person name="Glockner F.O."/>
            <person name="Brachmann A."/>
            <person name="Schuler D."/>
        </authorList>
    </citation>
    <scope>NUCLEOTIDE SEQUENCE [LARGE SCALE GENOMIC DNA]</scope>
    <source>
        <strain evidence="1">SKK-01</strain>
    </source>
</reference>
<evidence type="ECO:0000313" key="2">
    <source>
        <dbReference type="Proteomes" id="UP000033428"/>
    </source>
</evidence>
<accession>A0A0F0CRB9</accession>
<dbReference type="Proteomes" id="UP000033428">
    <property type="component" value="Unassembled WGS sequence"/>
</dbReference>
<proteinExistence type="predicted"/>
<dbReference type="EMBL" id="JYNY01000055">
    <property type="protein sequence ID" value="KJJ85863.1"/>
    <property type="molecule type" value="Genomic_DNA"/>
</dbReference>
<protein>
    <submittedName>
        <fullName evidence="1">Uncharacterized protein</fullName>
    </submittedName>
</protein>
<dbReference type="InterPro" id="IPR023214">
    <property type="entry name" value="HAD_sf"/>
</dbReference>
<comment type="caution">
    <text evidence="1">The sequence shown here is derived from an EMBL/GenBank/DDBJ whole genome shotgun (WGS) entry which is preliminary data.</text>
</comment>
<feature type="non-terminal residue" evidence="1">
    <location>
        <position position="55"/>
    </location>
</feature>
<sequence>MREKIVVLDRDVLLNKDGDSWTKDHYITRWEDFYFLQKVLEALKKLKEEHFTCII</sequence>
<gene>
    <name evidence="1" type="ORF">OMAG_000269</name>
</gene>
<dbReference type="Gene3D" id="3.40.50.1000">
    <property type="entry name" value="HAD superfamily/HAD-like"/>
    <property type="match status" value="1"/>
</dbReference>
<organism evidence="1 2">
    <name type="scientific">Candidatus Omnitrophus magneticus</name>
    <dbReference type="NCBI Taxonomy" id="1609969"/>
    <lineage>
        <taxon>Bacteria</taxon>
        <taxon>Pseudomonadati</taxon>
        <taxon>Candidatus Omnitrophota</taxon>
        <taxon>Candidatus Omnitrophus</taxon>
    </lineage>
</organism>
<dbReference type="AlphaFoldDB" id="A0A0F0CRB9"/>